<comment type="caution">
    <text evidence="1">The sequence shown here is derived from an EMBL/GenBank/DDBJ whole genome shotgun (WGS) entry which is preliminary data.</text>
</comment>
<name>A0ABP1I1Q4_9EUKA</name>
<dbReference type="EMBL" id="CAXDID020000052">
    <property type="protein sequence ID" value="CAL6005817.1"/>
    <property type="molecule type" value="Genomic_DNA"/>
</dbReference>
<protein>
    <submittedName>
        <fullName evidence="1">Uncharacterized protein</fullName>
    </submittedName>
</protein>
<evidence type="ECO:0000313" key="1">
    <source>
        <dbReference type="EMBL" id="CAL6005817.1"/>
    </source>
</evidence>
<proteinExistence type="predicted"/>
<gene>
    <name evidence="1" type="ORF">HINF_LOCUS19743</name>
</gene>
<dbReference type="Proteomes" id="UP001642409">
    <property type="component" value="Unassembled WGS sequence"/>
</dbReference>
<keyword evidence="2" id="KW-1185">Reference proteome</keyword>
<evidence type="ECO:0000313" key="2">
    <source>
        <dbReference type="Proteomes" id="UP001642409"/>
    </source>
</evidence>
<organism evidence="1 2">
    <name type="scientific">Hexamita inflata</name>
    <dbReference type="NCBI Taxonomy" id="28002"/>
    <lineage>
        <taxon>Eukaryota</taxon>
        <taxon>Metamonada</taxon>
        <taxon>Diplomonadida</taxon>
        <taxon>Hexamitidae</taxon>
        <taxon>Hexamitinae</taxon>
        <taxon>Hexamita</taxon>
    </lineage>
</organism>
<reference evidence="1 2" key="1">
    <citation type="submission" date="2024-07" db="EMBL/GenBank/DDBJ databases">
        <authorList>
            <person name="Akdeniz Z."/>
        </authorList>
    </citation>
    <scope>NUCLEOTIDE SEQUENCE [LARGE SCALE GENOMIC DNA]</scope>
</reference>
<accession>A0ABP1I1Q4</accession>
<sequence>MQLLPETKEWKKRDRKSIILATDVKQILIYNLNKVLIIFHLIELQQIIICKLTFTEIIFGIIIDIFKILTYVSLIPSSLHSLHLMEDSNVVDFAAWGETPIFNLQKNVSPYINSISPNIIPSIPRNQQFQQLENPPYVYESVYETSSQNRLGFFRSFKYLNKLLSLDTYDQSDSNYSDQLPDPLRGRSKQVNIAKGLFCANRECCSVILDGNGRSPYCSKQCQIREQNMRQNRVKYREALIRRKQALFAYLARIEEEDFERDKIGGIVGAFLGEYAKEFGEF</sequence>